<protein>
    <submittedName>
        <fullName evidence="1">Uncharacterized protein</fullName>
    </submittedName>
</protein>
<proteinExistence type="predicted"/>
<gene>
    <name evidence="1" type="ORF">THERMOS_47</name>
</gene>
<sequence length="31" mass="3646">MGGVVFGGITKLKKSLDWEDCYFKRPLHKYE</sequence>
<comment type="caution">
    <text evidence="1">The sequence shown here is derived from an EMBL/GenBank/DDBJ whole genome shotgun (WGS) entry which is preliminary data.</text>
</comment>
<organism evidence="1 2">
    <name type="scientific">Bathymodiolus thermophilus thioautotrophic gill symbiont</name>
    <dbReference type="NCBI Taxonomy" id="2360"/>
    <lineage>
        <taxon>Bacteria</taxon>
        <taxon>Pseudomonadati</taxon>
        <taxon>Pseudomonadota</taxon>
        <taxon>Gammaproteobacteria</taxon>
        <taxon>sulfur-oxidizing symbionts</taxon>
    </lineage>
</organism>
<evidence type="ECO:0000313" key="1">
    <source>
        <dbReference type="EMBL" id="CAB5494116.1"/>
    </source>
</evidence>
<dbReference type="AlphaFoldDB" id="A0A8H8XAQ2"/>
<accession>A0A8H8XAQ2</accession>
<dbReference type="EMBL" id="CAESAQ020000006">
    <property type="protein sequence ID" value="CAB5494116.1"/>
    <property type="molecule type" value="Genomic_DNA"/>
</dbReference>
<keyword evidence="2" id="KW-1185">Reference proteome</keyword>
<reference evidence="1 2" key="1">
    <citation type="submission" date="2020-05" db="EMBL/GenBank/DDBJ databases">
        <authorList>
            <person name="Petersen J."/>
            <person name="Sayavedra L."/>
        </authorList>
    </citation>
    <scope>NUCLEOTIDE SEQUENCE [LARGE SCALE GENOMIC DNA]</scope>
    <source>
        <strain evidence="1">B thermophilus SOXS</strain>
    </source>
</reference>
<dbReference type="Proteomes" id="UP000643672">
    <property type="component" value="Unassembled WGS sequence"/>
</dbReference>
<evidence type="ECO:0000313" key="2">
    <source>
        <dbReference type="Proteomes" id="UP000643672"/>
    </source>
</evidence>
<name>A0A8H8XAQ2_9GAMM</name>